<dbReference type="PIRSF" id="PIRSF001123">
    <property type="entry name" value="PepA_GA"/>
    <property type="match status" value="1"/>
</dbReference>
<evidence type="ECO:0000256" key="1">
    <source>
        <dbReference type="ARBA" id="ARBA00001947"/>
    </source>
</evidence>
<dbReference type="EC" id="3.4.11.4" evidence="7"/>
<keyword evidence="7" id="KW-0645">Protease</keyword>
<name>A0ABZ3ISS0_9FIRM</name>
<keyword evidence="2" id="KW-0479">Metal-binding</keyword>
<accession>A0ABZ3ISS0</accession>
<dbReference type="SUPFAM" id="SSF55031">
    <property type="entry name" value="Bacterial exopeptidase dimerisation domain"/>
    <property type="match status" value="1"/>
</dbReference>
<evidence type="ECO:0000256" key="5">
    <source>
        <dbReference type="PIRNR" id="PIRNR001123"/>
    </source>
</evidence>
<dbReference type="RefSeq" id="WP_094606980.1">
    <property type="nucleotide sequence ID" value="NZ_CP155573.1"/>
</dbReference>
<dbReference type="Gene3D" id="3.30.70.360">
    <property type="match status" value="1"/>
</dbReference>
<dbReference type="InterPro" id="IPR002933">
    <property type="entry name" value="Peptidase_M20"/>
</dbReference>
<proteinExistence type="inferred from homology"/>
<organism evidence="7 8">
    <name type="scientific">Sporomusa silvacetica DSM 10669</name>
    <dbReference type="NCBI Taxonomy" id="1123289"/>
    <lineage>
        <taxon>Bacteria</taxon>
        <taxon>Bacillati</taxon>
        <taxon>Bacillota</taxon>
        <taxon>Negativicutes</taxon>
        <taxon>Selenomonadales</taxon>
        <taxon>Sporomusaceae</taxon>
        <taxon>Sporomusa</taxon>
    </lineage>
</organism>
<protein>
    <submittedName>
        <fullName evidence="7">Peptidase T</fullName>
        <ecNumber evidence="7">3.4.11.4</ecNumber>
    </submittedName>
</protein>
<dbReference type="EMBL" id="CP155573">
    <property type="protein sequence ID" value="XFO68611.1"/>
    <property type="molecule type" value="Genomic_DNA"/>
</dbReference>
<dbReference type="PANTHER" id="PTHR42994:SF2">
    <property type="entry name" value="PEPTIDASE"/>
    <property type="match status" value="1"/>
</dbReference>
<dbReference type="NCBIfam" id="TIGR01883">
    <property type="entry name" value="PepT-like"/>
    <property type="match status" value="1"/>
</dbReference>
<evidence type="ECO:0000256" key="3">
    <source>
        <dbReference type="ARBA" id="ARBA00022801"/>
    </source>
</evidence>
<dbReference type="SUPFAM" id="SSF53187">
    <property type="entry name" value="Zn-dependent exopeptidases"/>
    <property type="match status" value="1"/>
</dbReference>
<comment type="similarity">
    <text evidence="5">Belongs to the peptidase M42 family.</text>
</comment>
<sequence>MENVNTQRLVDQFIELTKISSPSLQEATFAAHMKKELTALGFTVETDQAGVATQGNTGNIIATLPGTKAADPLMFCCHMDTVAPCENIQPIVNDNTITSDGTTILGGDDKAGIAAILEAVRQIREQGITHGPLQVVLTIGEEIGMYGSKNLDYSKIQARKAVILDADGPLGNIVVQGPAKDVISALVYGKAAHAGMYPEQGISAIQVAARAIDRMKLLRIDADTTANLGIIKGGTATNIVADQVEVIAEARSLSNEKLDTQSRHMQACFEDATRSFGCTAKVEIQRSYAAFHLPADTPIVLQCSAAMRALQLEPKMVSTGGGSDCNVFNAYGISAVDIAIGMTNVHTKEESIAISDLKTAACLVLEIIKHN</sequence>
<evidence type="ECO:0000313" key="7">
    <source>
        <dbReference type="EMBL" id="XFO68611.1"/>
    </source>
</evidence>
<dbReference type="InterPro" id="IPR036264">
    <property type="entry name" value="Bact_exopeptidase_dim_dom"/>
</dbReference>
<keyword evidence="4" id="KW-0862">Zinc</keyword>
<feature type="domain" description="Peptidase M20 dimerisation" evidence="6">
    <location>
        <begin position="187"/>
        <end position="272"/>
    </location>
</feature>
<dbReference type="Gene3D" id="3.40.630.10">
    <property type="entry name" value="Zn peptidases"/>
    <property type="match status" value="1"/>
</dbReference>
<reference evidence="7" key="1">
    <citation type="submission" date="2024-05" db="EMBL/GenBank/DDBJ databases">
        <title>Isolation and characterization of Sporomusa carbonis sp. nov., a carboxydotrophic hydrogenogen in the genus of Sporomusa isolated from a charcoal burning pile.</title>
        <authorList>
            <person name="Boeer T."/>
            <person name="Rosenbaum F."/>
            <person name="Eysell L."/>
            <person name="Mueller V."/>
            <person name="Daniel R."/>
            <person name="Poehlein A."/>
        </authorList>
    </citation>
    <scope>NUCLEOTIDE SEQUENCE [LARGE SCALE GENOMIC DNA]</scope>
    <source>
        <strain evidence="7">DSM 10669</strain>
    </source>
</reference>
<dbReference type="Pfam" id="PF07687">
    <property type="entry name" value="M20_dimer"/>
    <property type="match status" value="1"/>
</dbReference>
<comment type="cofactor">
    <cofactor evidence="1">
        <name>Zn(2+)</name>
        <dbReference type="ChEBI" id="CHEBI:29105"/>
    </cofactor>
</comment>
<dbReference type="InterPro" id="IPR008007">
    <property type="entry name" value="Peptidase_M42"/>
</dbReference>
<evidence type="ECO:0000259" key="6">
    <source>
        <dbReference type="Pfam" id="PF07687"/>
    </source>
</evidence>
<evidence type="ECO:0000256" key="2">
    <source>
        <dbReference type="ARBA" id="ARBA00022723"/>
    </source>
</evidence>
<keyword evidence="3 7" id="KW-0378">Hydrolase</keyword>
<dbReference type="Pfam" id="PF01546">
    <property type="entry name" value="Peptidase_M20"/>
    <property type="match status" value="1"/>
</dbReference>
<gene>
    <name evidence="7" type="primary">pepT_1</name>
    <name evidence="7" type="ORF">SPSIL_048340</name>
</gene>
<dbReference type="InterPro" id="IPR010162">
    <property type="entry name" value="PepT-like"/>
</dbReference>
<keyword evidence="7" id="KW-0031">Aminopeptidase</keyword>
<dbReference type="PANTHER" id="PTHR42994">
    <property type="entry name" value="PEPTIDASE T"/>
    <property type="match status" value="1"/>
</dbReference>
<keyword evidence="8" id="KW-1185">Reference proteome</keyword>
<dbReference type="InterPro" id="IPR011650">
    <property type="entry name" value="Peptidase_M20_dimer"/>
</dbReference>
<dbReference type="Proteomes" id="UP000216752">
    <property type="component" value="Chromosome"/>
</dbReference>
<dbReference type="GO" id="GO:0045148">
    <property type="term" value="F:tripeptide aminopeptidase activity"/>
    <property type="evidence" value="ECO:0007669"/>
    <property type="project" value="UniProtKB-EC"/>
</dbReference>
<evidence type="ECO:0000256" key="4">
    <source>
        <dbReference type="ARBA" id="ARBA00022833"/>
    </source>
</evidence>
<evidence type="ECO:0000313" key="8">
    <source>
        <dbReference type="Proteomes" id="UP000216752"/>
    </source>
</evidence>